<dbReference type="HOGENOM" id="CLU_930451_0_0_4"/>
<organism evidence="2 3">
    <name type="scientific">Thiobacillus denitrificans (strain ATCC 25259 / T1)</name>
    <dbReference type="NCBI Taxonomy" id="292415"/>
    <lineage>
        <taxon>Bacteria</taxon>
        <taxon>Pseudomonadati</taxon>
        <taxon>Pseudomonadota</taxon>
        <taxon>Betaproteobacteria</taxon>
        <taxon>Nitrosomonadales</taxon>
        <taxon>Thiobacillaceae</taxon>
        <taxon>Thiobacillus</taxon>
    </lineage>
</organism>
<evidence type="ECO:0008006" key="4">
    <source>
        <dbReference type="Google" id="ProtNLM"/>
    </source>
</evidence>
<evidence type="ECO:0000313" key="3">
    <source>
        <dbReference type="Proteomes" id="UP000008291"/>
    </source>
</evidence>
<accession>Q3SKV9</accession>
<feature type="chain" id="PRO_5004228987" description="Lipoprotein" evidence="1">
    <location>
        <begin position="25"/>
        <end position="315"/>
    </location>
</feature>
<name>Q3SKV9_THIDA</name>
<feature type="signal peptide" evidence="1">
    <location>
        <begin position="1"/>
        <end position="24"/>
    </location>
</feature>
<evidence type="ECO:0000313" key="2">
    <source>
        <dbReference type="EMBL" id="AAZ96663.1"/>
    </source>
</evidence>
<reference evidence="2 3" key="1">
    <citation type="journal article" date="2006" name="J. Bacteriol.">
        <title>The genome sequence of the obligately chemolithoautotrophic, facultatively anaerobic bacterium Thiobacillus denitrificans.</title>
        <authorList>
            <person name="Beller H.R."/>
            <person name="Chain P.S."/>
            <person name="Letain T.E."/>
            <person name="Chakicherla A."/>
            <person name="Larimer F.W."/>
            <person name="Richardson P.M."/>
            <person name="Coleman M.A."/>
            <person name="Wood A.P."/>
            <person name="Kelly D.P."/>
        </authorList>
    </citation>
    <scope>NUCLEOTIDE SEQUENCE [LARGE SCALE GENOMIC DNA]</scope>
    <source>
        <strain evidence="2 3">ATCC 25259</strain>
    </source>
</reference>
<evidence type="ECO:0000256" key="1">
    <source>
        <dbReference type="SAM" id="SignalP"/>
    </source>
</evidence>
<dbReference type="Proteomes" id="UP000008291">
    <property type="component" value="Chromosome"/>
</dbReference>
<dbReference type="AlphaFoldDB" id="Q3SKV9"/>
<dbReference type="OrthoDB" id="3078733at2"/>
<protein>
    <recommendedName>
        <fullName evidence="4">Lipoprotein</fullName>
    </recommendedName>
</protein>
<dbReference type="eggNOG" id="ENOG502ZA05">
    <property type="taxonomic scope" value="Bacteria"/>
</dbReference>
<dbReference type="EMBL" id="CP000116">
    <property type="protein sequence ID" value="AAZ96663.1"/>
    <property type="molecule type" value="Genomic_DNA"/>
</dbReference>
<keyword evidence="3" id="KW-1185">Reference proteome</keyword>
<dbReference type="InterPro" id="IPR046603">
    <property type="entry name" value="DUF6662"/>
</dbReference>
<proteinExistence type="predicted"/>
<dbReference type="Pfam" id="PF20367">
    <property type="entry name" value="DUF6662"/>
    <property type="match status" value="1"/>
</dbReference>
<gene>
    <name evidence="2" type="ordered locus">Tbd_0710</name>
</gene>
<dbReference type="STRING" id="292415.Tbd_0710"/>
<dbReference type="KEGG" id="tbd:Tbd_0710"/>
<sequence>MKSRIAMLASLPFVLALTPSVAQADEHLLGYVSGAETLPQGANDAYLFVTRRWDKGRGDYTAHDYSLEYERGLTHRLTGGIELKGQSIDTSGLVIDGYMPGAEEYGIKASGIEAKLKYAFLSVAKDEVGLSGTFSLQQSWLDPHSGRDKDVTKFELGLQLQKLLVDDQLSLMFNTGFEGTYAKRAALDAATQAAADAEIQTLTGDPGASFEWPTDPEMEIEFKLGAGAAYRIAPNWYIGAETLYETEFETEVGQERWSVFAGPSIHYGSKQWWATLTWFEQLAGGKEQYISQADDDLHLIEKTKHELRLKLGYNF</sequence>
<dbReference type="RefSeq" id="WP_011311222.1">
    <property type="nucleotide sequence ID" value="NC_007404.1"/>
</dbReference>
<keyword evidence="1" id="KW-0732">Signal</keyword>